<sequence length="1045" mass="115519">MSKAYLLWGLVWVSALCQAQSPVELIDTEAGAESQADASAPTLPTEPRQVLEALRQRVNALGLSEEPVPVEGSRTPEGDLFELGKQLFFSRSLSEQRDVACASCHHPLLGGGDGLSLPVGVDAVEPQLIGPGRVHNGYRAQDPLADGGPNVPRNSPTTFNLHVYQRRLFWDGRVEVTDYHHDGDGQSAAIRTPDSLRNLPDPQAGHDLAAAQALFPLASANEMFGREAGKVLSNQDKRRLLERRLQGSGPEDENPWLPLFQAAFEDPRKSPEQVVTMERVGLAQAHYQRSQVFLDNPWFRFVDGDDDAISEDARLGALLFYTPLSEGGYGCNQCHAGRRFTDESFHNLAVPQFGRGKDRHGFDLGRMLESSHPDDRYAFRTPSLLNVAVTGPWGHTGAFLSLSQAIRHHMDVETSVLAYDYSLQSNPQFKGIPTDRERYRNRSLEALEQARAGDSWQYLSHRRFDPVHAQYLEAFLETLTDPCTTDPECLARWLPDADDDGPDGERLYARTGSFVGQPVTFQPALPSPAQSQARVEPEPMRESWFVDATVATGLDYSLPVVGNGDEQHRVSGGIAVGDYDGDGWDDLFISHSVLPGKLYRNQGDGTFEETTELAIGTLRSQQFGALFFDYDQNGHRDLLLVEDNRHDDFLRVYQNQGDGFFLPDPFKAGIGFNRFTHSLSAGDFDRDGRIDLYAAHWGFTAGADNSGYLWRNKGEGQFVDASDLLPPTRESPQTGKLGLVFTAVFTDLNNNGWPDLLLAGDFLTSQVLINDSGSGFVDRTETVISDENGMGMAVGDYDNDGDFDWFVTSIWNPLEQKAYVGGASGNRLYRNDGQGRFGDVTDEAGVRHGFWGWGACFADFNNDGWLDIFHTNGMTSKNVANEAIFAQFIHDPSLLYINNGDGTFTEQALEVGLNHTRQGRGVSCFDYDRDGKVDIFISHSGEPVTVFRNVAPTDHHYLTVRLRGGPTNLDGIGAKVHVRSGQLSQVREIRLGSNYLSNDPLVAHFGLGESKQVDELRIVWPDGTEQRVGALEVDQYLVVEKPGPL</sequence>
<accession>A0A3N1NWT9</accession>
<dbReference type="InterPro" id="IPR009056">
    <property type="entry name" value="Cyt_c-like_dom"/>
</dbReference>
<dbReference type="InterPro" id="IPR004852">
    <property type="entry name" value="Di-haem_cyt_c_peroxidsae"/>
</dbReference>
<evidence type="ECO:0000259" key="7">
    <source>
        <dbReference type="PROSITE" id="PS51007"/>
    </source>
</evidence>
<dbReference type="InterPro" id="IPR028994">
    <property type="entry name" value="Integrin_alpha_N"/>
</dbReference>
<dbReference type="InterPro" id="IPR011519">
    <property type="entry name" value="UnbV_ASPIC"/>
</dbReference>
<reference evidence="8 9" key="1">
    <citation type="submission" date="2018-11" db="EMBL/GenBank/DDBJ databases">
        <title>Genomic Encyclopedia of Type Strains, Phase IV (KMG-IV): sequencing the most valuable type-strain genomes for metagenomic binning, comparative biology and taxonomic classification.</title>
        <authorList>
            <person name="Goeker M."/>
        </authorList>
    </citation>
    <scope>NUCLEOTIDE SEQUENCE [LARGE SCALE GENOMIC DNA]</scope>
    <source>
        <strain evidence="8 9">DSM 16974</strain>
    </source>
</reference>
<dbReference type="InterPro" id="IPR027039">
    <property type="entry name" value="Crtac1"/>
</dbReference>
<dbReference type="Gene3D" id="1.10.760.10">
    <property type="entry name" value="Cytochrome c-like domain"/>
    <property type="match status" value="2"/>
</dbReference>
<keyword evidence="2 5" id="KW-0479">Metal-binding</keyword>
<evidence type="ECO:0000256" key="6">
    <source>
        <dbReference type="SAM" id="SignalP"/>
    </source>
</evidence>
<proteinExistence type="predicted"/>
<dbReference type="PROSITE" id="PS51007">
    <property type="entry name" value="CYTC"/>
    <property type="match status" value="1"/>
</dbReference>
<evidence type="ECO:0000256" key="3">
    <source>
        <dbReference type="ARBA" id="ARBA00022729"/>
    </source>
</evidence>
<dbReference type="GO" id="GO:0004601">
    <property type="term" value="F:peroxidase activity"/>
    <property type="evidence" value="ECO:0007669"/>
    <property type="project" value="UniProtKB-KW"/>
</dbReference>
<name>A0A3N1NWT9_9GAMM</name>
<evidence type="ECO:0000313" key="8">
    <source>
        <dbReference type="EMBL" id="ROQ19447.1"/>
    </source>
</evidence>
<dbReference type="SUPFAM" id="SSF46626">
    <property type="entry name" value="Cytochrome c"/>
    <property type="match status" value="2"/>
</dbReference>
<evidence type="ECO:0000256" key="2">
    <source>
        <dbReference type="ARBA" id="ARBA00022723"/>
    </source>
</evidence>
<evidence type="ECO:0000256" key="4">
    <source>
        <dbReference type="ARBA" id="ARBA00023004"/>
    </source>
</evidence>
<feature type="chain" id="PRO_5018108814" evidence="6">
    <location>
        <begin position="20"/>
        <end position="1045"/>
    </location>
</feature>
<keyword evidence="1 5" id="KW-0349">Heme</keyword>
<dbReference type="InterPro" id="IPR013517">
    <property type="entry name" value="FG-GAP"/>
</dbReference>
<comment type="caution">
    <text evidence="8">The sequence shown here is derived from an EMBL/GenBank/DDBJ whole genome shotgun (WGS) entry which is preliminary data.</text>
</comment>
<feature type="signal peptide" evidence="6">
    <location>
        <begin position="1"/>
        <end position="19"/>
    </location>
</feature>
<dbReference type="Gene3D" id="2.130.10.130">
    <property type="entry name" value="Integrin alpha, N-terminal"/>
    <property type="match status" value="2"/>
</dbReference>
<dbReference type="Pfam" id="PF03150">
    <property type="entry name" value="CCP_MauG"/>
    <property type="match status" value="1"/>
</dbReference>
<gene>
    <name evidence="8" type="ORF">EDC38_0029</name>
</gene>
<dbReference type="InterPro" id="IPR036909">
    <property type="entry name" value="Cyt_c-like_dom_sf"/>
</dbReference>
<dbReference type="EMBL" id="RJUK01000001">
    <property type="protein sequence ID" value="ROQ19447.1"/>
    <property type="molecule type" value="Genomic_DNA"/>
</dbReference>
<protein>
    <submittedName>
        <fullName evidence="8">Cytochrome c peroxidase</fullName>
    </submittedName>
</protein>
<dbReference type="PANTHER" id="PTHR16026:SF0">
    <property type="entry name" value="CARTILAGE ACIDIC PROTEIN 1"/>
    <property type="match status" value="1"/>
</dbReference>
<dbReference type="PANTHER" id="PTHR16026">
    <property type="entry name" value="CARTILAGE ACIDIC PROTEIN 1"/>
    <property type="match status" value="1"/>
</dbReference>
<dbReference type="Pfam" id="PF07593">
    <property type="entry name" value="UnbV_ASPIC"/>
    <property type="match status" value="1"/>
</dbReference>
<dbReference type="SUPFAM" id="SSF69318">
    <property type="entry name" value="Integrin alpha N-terminal domain"/>
    <property type="match status" value="1"/>
</dbReference>
<dbReference type="GO" id="GO:0020037">
    <property type="term" value="F:heme binding"/>
    <property type="evidence" value="ECO:0007669"/>
    <property type="project" value="InterPro"/>
</dbReference>
<dbReference type="RefSeq" id="WP_170162819.1">
    <property type="nucleotide sequence ID" value="NZ_RJUK01000001.1"/>
</dbReference>
<keyword evidence="8" id="KW-0575">Peroxidase</keyword>
<evidence type="ECO:0000313" key="9">
    <source>
        <dbReference type="Proteomes" id="UP000273643"/>
    </source>
</evidence>
<dbReference type="GO" id="GO:0046872">
    <property type="term" value="F:metal ion binding"/>
    <property type="evidence" value="ECO:0007669"/>
    <property type="project" value="UniProtKB-KW"/>
</dbReference>
<evidence type="ECO:0000256" key="1">
    <source>
        <dbReference type="ARBA" id="ARBA00022617"/>
    </source>
</evidence>
<keyword evidence="4 5" id="KW-0408">Iron</keyword>
<keyword evidence="9" id="KW-1185">Reference proteome</keyword>
<dbReference type="Proteomes" id="UP000273643">
    <property type="component" value="Unassembled WGS sequence"/>
</dbReference>
<evidence type="ECO:0000256" key="5">
    <source>
        <dbReference type="PROSITE-ProRule" id="PRU00433"/>
    </source>
</evidence>
<feature type="domain" description="Cytochrome c" evidence="7">
    <location>
        <begin position="79"/>
        <end position="219"/>
    </location>
</feature>
<organism evidence="8 9">
    <name type="scientific">Marinimicrobium koreense</name>
    <dbReference type="NCBI Taxonomy" id="306545"/>
    <lineage>
        <taxon>Bacteria</taxon>
        <taxon>Pseudomonadati</taxon>
        <taxon>Pseudomonadota</taxon>
        <taxon>Gammaproteobacteria</taxon>
        <taxon>Cellvibrionales</taxon>
        <taxon>Cellvibrionaceae</taxon>
        <taxon>Marinimicrobium</taxon>
    </lineage>
</organism>
<keyword evidence="3 6" id="KW-0732">Signal</keyword>
<dbReference type="Pfam" id="PF13517">
    <property type="entry name" value="FG-GAP_3"/>
    <property type="match status" value="4"/>
</dbReference>
<dbReference type="AlphaFoldDB" id="A0A3N1NWT9"/>
<keyword evidence="8" id="KW-0560">Oxidoreductase</keyword>
<dbReference type="GO" id="GO:0009055">
    <property type="term" value="F:electron transfer activity"/>
    <property type="evidence" value="ECO:0007669"/>
    <property type="project" value="InterPro"/>
</dbReference>